<accession>A0ABW4EFZ1</accession>
<dbReference type="EMBL" id="JBHUDD010000043">
    <property type="protein sequence ID" value="MFD1509078.1"/>
    <property type="molecule type" value="Genomic_DNA"/>
</dbReference>
<comment type="caution">
    <text evidence="1">The sequence shown here is derived from an EMBL/GenBank/DDBJ whole genome shotgun (WGS) entry which is preliminary data.</text>
</comment>
<dbReference type="InterPro" id="IPR045386">
    <property type="entry name" value="DUF6525"/>
</dbReference>
<name>A0ABW4EFZ1_9RHOB</name>
<proteinExistence type="predicted"/>
<evidence type="ECO:0000313" key="2">
    <source>
        <dbReference type="Proteomes" id="UP001597186"/>
    </source>
</evidence>
<dbReference type="Pfam" id="PF20135">
    <property type="entry name" value="DUF6525"/>
    <property type="match status" value="1"/>
</dbReference>
<protein>
    <submittedName>
        <fullName evidence="1">DUF6525 family protein</fullName>
    </submittedName>
</protein>
<evidence type="ECO:0000313" key="1">
    <source>
        <dbReference type="EMBL" id="MFD1509078.1"/>
    </source>
</evidence>
<dbReference type="Proteomes" id="UP001597186">
    <property type="component" value="Unassembled WGS sequence"/>
</dbReference>
<dbReference type="RefSeq" id="WP_379914280.1">
    <property type="nucleotide sequence ID" value="NZ_JBHUDD010000043.1"/>
</dbReference>
<keyword evidence="2" id="KW-1185">Reference proteome</keyword>
<sequence>MTGNLGQTPLRRRGRARPVMHEFDRLPGPLRRWLAQAVLPWSLRSARRIYLRELERAGDAARALERLSRIEAQMLARDAQNGRSFGRVDDSGLQ</sequence>
<reference evidence="2" key="1">
    <citation type="journal article" date="2019" name="Int. J. Syst. Evol. Microbiol.">
        <title>The Global Catalogue of Microorganisms (GCM) 10K type strain sequencing project: providing services to taxonomists for standard genome sequencing and annotation.</title>
        <authorList>
            <consortium name="The Broad Institute Genomics Platform"/>
            <consortium name="The Broad Institute Genome Sequencing Center for Infectious Disease"/>
            <person name="Wu L."/>
            <person name="Ma J."/>
        </authorList>
    </citation>
    <scope>NUCLEOTIDE SEQUENCE [LARGE SCALE GENOMIC DNA]</scope>
    <source>
        <strain evidence="2">CGMCC 1.12477</strain>
    </source>
</reference>
<gene>
    <name evidence="1" type="ORF">ACFTOW_06655</name>
</gene>
<organism evidence="1 2">
    <name type="scientific">Lacimonas salitolerans</name>
    <dbReference type="NCBI Taxonomy" id="1323750"/>
    <lineage>
        <taxon>Bacteria</taxon>
        <taxon>Pseudomonadati</taxon>
        <taxon>Pseudomonadota</taxon>
        <taxon>Alphaproteobacteria</taxon>
        <taxon>Rhodobacterales</taxon>
        <taxon>Paracoccaceae</taxon>
        <taxon>Lacimonas</taxon>
    </lineage>
</organism>